<evidence type="ECO:0000313" key="5">
    <source>
        <dbReference type="Proteomes" id="UP001255601"/>
    </source>
</evidence>
<dbReference type="GO" id="GO:0016747">
    <property type="term" value="F:acyltransferase activity, transferring groups other than amino-acyl groups"/>
    <property type="evidence" value="ECO:0007669"/>
    <property type="project" value="InterPro"/>
</dbReference>
<evidence type="ECO:0000259" key="3">
    <source>
        <dbReference type="PROSITE" id="PS51186"/>
    </source>
</evidence>
<comment type="caution">
    <text evidence="4">The sequence shown here is derived from an EMBL/GenBank/DDBJ whole genome shotgun (WGS) entry which is preliminary data.</text>
</comment>
<sequence>MMEEPIVTVRLLDRQQTLDALPELCEVLSDCVNGGASVGFMLPFGPDDARGFWQDVAQAVGRGTTLHAVAERDGEVVGTVQVGLATKPNQPHRGDVMKLLIHRKARGLGLSRRLMAKVEEEATRLGRRLLVLDTATGSEAEAIYPRFGWQRVGVIPDFALFPDGRYCGTTFFYKHIGPAE</sequence>
<gene>
    <name evidence="4" type="ORF">QE369_000980</name>
</gene>
<dbReference type="PROSITE" id="PS51186">
    <property type="entry name" value="GNAT"/>
    <property type="match status" value="1"/>
</dbReference>
<dbReference type="PANTHER" id="PTHR43877">
    <property type="entry name" value="AMINOALKYLPHOSPHONATE N-ACETYLTRANSFERASE-RELATED-RELATED"/>
    <property type="match status" value="1"/>
</dbReference>
<evidence type="ECO:0000313" key="4">
    <source>
        <dbReference type="EMBL" id="MDR6100802.1"/>
    </source>
</evidence>
<dbReference type="InterPro" id="IPR000182">
    <property type="entry name" value="GNAT_dom"/>
</dbReference>
<evidence type="ECO:0000256" key="1">
    <source>
        <dbReference type="ARBA" id="ARBA00022679"/>
    </source>
</evidence>
<name>A0AAJ2B9Y5_9HYPH</name>
<dbReference type="SUPFAM" id="SSF55729">
    <property type="entry name" value="Acyl-CoA N-acyltransferases (Nat)"/>
    <property type="match status" value="1"/>
</dbReference>
<dbReference type="CDD" id="cd04301">
    <property type="entry name" value="NAT_SF"/>
    <property type="match status" value="1"/>
</dbReference>
<keyword evidence="1" id="KW-0808">Transferase</keyword>
<reference evidence="4" key="1">
    <citation type="submission" date="2023-08" db="EMBL/GenBank/DDBJ databases">
        <title>Functional and genomic diversity of the sorghum phyllosphere microbiome.</title>
        <authorList>
            <person name="Shade A."/>
        </authorList>
    </citation>
    <scope>NUCLEOTIDE SEQUENCE</scope>
    <source>
        <strain evidence="4">SORGH_AS_0974</strain>
    </source>
</reference>
<dbReference type="Proteomes" id="UP001255601">
    <property type="component" value="Unassembled WGS sequence"/>
</dbReference>
<keyword evidence="2" id="KW-0012">Acyltransferase</keyword>
<dbReference type="InterPro" id="IPR016181">
    <property type="entry name" value="Acyl_CoA_acyltransferase"/>
</dbReference>
<dbReference type="Pfam" id="PF00583">
    <property type="entry name" value="Acetyltransf_1"/>
    <property type="match status" value="1"/>
</dbReference>
<organism evidence="4 5">
    <name type="scientific">Agrobacterium larrymoorei</name>
    <dbReference type="NCBI Taxonomy" id="160699"/>
    <lineage>
        <taxon>Bacteria</taxon>
        <taxon>Pseudomonadati</taxon>
        <taxon>Pseudomonadota</taxon>
        <taxon>Alphaproteobacteria</taxon>
        <taxon>Hyphomicrobiales</taxon>
        <taxon>Rhizobiaceae</taxon>
        <taxon>Rhizobium/Agrobacterium group</taxon>
        <taxon>Agrobacterium</taxon>
    </lineage>
</organism>
<dbReference type="EMBL" id="JAVIZC010000001">
    <property type="protein sequence ID" value="MDR6100802.1"/>
    <property type="molecule type" value="Genomic_DNA"/>
</dbReference>
<dbReference type="PANTHER" id="PTHR43877:SF2">
    <property type="entry name" value="AMINOALKYLPHOSPHONATE N-ACETYLTRANSFERASE-RELATED"/>
    <property type="match status" value="1"/>
</dbReference>
<dbReference type="AlphaFoldDB" id="A0AAJ2B9Y5"/>
<dbReference type="Gene3D" id="3.40.630.30">
    <property type="match status" value="1"/>
</dbReference>
<feature type="domain" description="N-acetyltransferase" evidence="3">
    <location>
        <begin position="7"/>
        <end position="168"/>
    </location>
</feature>
<evidence type="ECO:0000256" key="2">
    <source>
        <dbReference type="ARBA" id="ARBA00023315"/>
    </source>
</evidence>
<proteinExistence type="predicted"/>
<accession>A0AAJ2B9Y5</accession>
<protein>
    <submittedName>
        <fullName evidence="4">GNAT superfamily N-acetyltransferase</fullName>
    </submittedName>
</protein>
<dbReference type="InterPro" id="IPR050832">
    <property type="entry name" value="Bact_Acetyltransf"/>
</dbReference>